<dbReference type="OMA" id="YPKENIR"/>
<evidence type="ECO:0000313" key="4">
    <source>
        <dbReference type="Proteomes" id="UP000220158"/>
    </source>
</evidence>
<evidence type="ECO:0000256" key="1">
    <source>
        <dbReference type="SAM" id="MobiDB-lite"/>
    </source>
</evidence>
<evidence type="ECO:0000313" key="3">
    <source>
        <dbReference type="EMBL" id="CRG84461.1"/>
    </source>
</evidence>
<dbReference type="VEuPathDB" id="PlasmoDB:PRELSG_0022200"/>
<sequence length="164" mass="18591">MDPDRCPGKSSQIYLDHNINDKSGNTSSLVSFVSSSPEGQSCERITLPLPRAHHFALKDEESSFLVTAILVFIIMLKYIKVEFKHKILSRKVIGHAGNLVIEIREEVDTLELSLKDNFENPNPPSTQNKRDENEDRTSNKDSISCNANETKLRHNSKKKKIDLD</sequence>
<feature type="compositionally biased region" description="Basic residues" evidence="1">
    <location>
        <begin position="153"/>
        <end position="164"/>
    </location>
</feature>
<dbReference type="Proteomes" id="UP000220158">
    <property type="component" value="Unassembled WGS sequence"/>
</dbReference>
<dbReference type="GeneID" id="39734150"/>
<keyword evidence="2" id="KW-1133">Transmembrane helix</keyword>
<keyword evidence="2" id="KW-0472">Membrane</keyword>
<dbReference type="AlphaFoldDB" id="A0A1J1GK08"/>
<accession>A0A1J1GK08</accession>
<dbReference type="KEGG" id="prel:PRELSG_0022200"/>
<protein>
    <submittedName>
        <fullName evidence="3">Uncharacterized protein</fullName>
    </submittedName>
</protein>
<feature type="transmembrane region" description="Helical" evidence="2">
    <location>
        <begin position="63"/>
        <end position="81"/>
    </location>
</feature>
<evidence type="ECO:0000256" key="2">
    <source>
        <dbReference type="SAM" id="Phobius"/>
    </source>
</evidence>
<dbReference type="EMBL" id="CVMU01000124">
    <property type="protein sequence ID" value="CRG84461.1"/>
    <property type="molecule type" value="Genomic_DNA"/>
</dbReference>
<feature type="compositionally biased region" description="Basic and acidic residues" evidence="1">
    <location>
        <begin position="128"/>
        <end position="139"/>
    </location>
</feature>
<organism evidence="3 4">
    <name type="scientific">Plasmodium relictum</name>
    <dbReference type="NCBI Taxonomy" id="85471"/>
    <lineage>
        <taxon>Eukaryota</taxon>
        <taxon>Sar</taxon>
        <taxon>Alveolata</taxon>
        <taxon>Apicomplexa</taxon>
        <taxon>Aconoidasida</taxon>
        <taxon>Haemosporida</taxon>
        <taxon>Plasmodiidae</taxon>
        <taxon>Plasmodium</taxon>
        <taxon>Plasmodium (Haemamoeba)</taxon>
    </lineage>
</organism>
<keyword evidence="4" id="KW-1185">Reference proteome</keyword>
<feature type="region of interest" description="Disordered" evidence="1">
    <location>
        <begin position="115"/>
        <end position="164"/>
    </location>
</feature>
<proteinExistence type="predicted"/>
<name>A0A1J1GK08_PLARL</name>
<dbReference type="RefSeq" id="XP_028531093.1">
    <property type="nucleotide sequence ID" value="XM_028680004.1"/>
</dbReference>
<feature type="compositionally biased region" description="Polar residues" evidence="1">
    <location>
        <begin position="140"/>
        <end position="149"/>
    </location>
</feature>
<reference evidence="3 4" key="1">
    <citation type="submission" date="2015-04" db="EMBL/GenBank/DDBJ databases">
        <authorList>
            <consortium name="Pathogen Informatics"/>
        </authorList>
    </citation>
    <scope>NUCLEOTIDE SEQUENCE [LARGE SCALE GENOMIC DNA]</scope>
    <source>
        <strain evidence="3 4">SGS1</strain>
    </source>
</reference>
<gene>
    <name evidence="3" type="ORF">PRELSG_0022200</name>
</gene>
<keyword evidence="2" id="KW-0812">Transmembrane</keyword>